<dbReference type="HOGENOM" id="CLU_045707_0_0_1"/>
<dbReference type="Pfam" id="PF00628">
    <property type="entry name" value="PHD"/>
    <property type="match status" value="1"/>
</dbReference>
<dbReference type="eggNOG" id="KOG1632">
    <property type="taxonomic scope" value="Eukaryota"/>
</dbReference>
<evidence type="ECO:0000313" key="10">
    <source>
        <dbReference type="Proteomes" id="UP000011777"/>
    </source>
</evidence>
<evidence type="ECO:0000256" key="5">
    <source>
        <dbReference type="ARBA" id="ARBA00023242"/>
    </source>
</evidence>
<evidence type="ECO:0000256" key="7">
    <source>
        <dbReference type="SAM" id="MobiDB-lite"/>
    </source>
</evidence>
<dbReference type="PANTHER" id="PTHR46174:SF1">
    <property type="entry name" value="CXXC-TYPE ZINC FINGER PROTEIN 1"/>
    <property type="match status" value="1"/>
</dbReference>
<dbReference type="GO" id="GO:0045893">
    <property type="term" value="P:positive regulation of DNA-templated transcription"/>
    <property type="evidence" value="ECO:0007669"/>
    <property type="project" value="TreeGrafter"/>
</dbReference>
<keyword evidence="5" id="KW-0539">Nucleus</keyword>
<dbReference type="InterPro" id="IPR019786">
    <property type="entry name" value="Zinc_finger_PHD-type_CS"/>
</dbReference>
<dbReference type="GO" id="GO:0048188">
    <property type="term" value="C:Set1C/COMPASS complex"/>
    <property type="evidence" value="ECO:0007669"/>
    <property type="project" value="InterPro"/>
</dbReference>
<keyword evidence="4" id="KW-0862">Zinc</keyword>
<keyword evidence="10" id="KW-1185">Reference proteome</keyword>
<dbReference type="GO" id="GO:0008270">
    <property type="term" value="F:zinc ion binding"/>
    <property type="evidence" value="ECO:0007669"/>
    <property type="project" value="UniProtKB-KW"/>
</dbReference>
<feature type="region of interest" description="Disordered" evidence="7">
    <location>
        <begin position="1"/>
        <end position="53"/>
    </location>
</feature>
<evidence type="ECO:0000256" key="1">
    <source>
        <dbReference type="ARBA" id="ARBA00004123"/>
    </source>
</evidence>
<gene>
    <name evidence="9" type="ORF">G210_2861</name>
</gene>
<evidence type="ECO:0000256" key="3">
    <source>
        <dbReference type="ARBA" id="ARBA00022771"/>
    </source>
</evidence>
<evidence type="ECO:0000256" key="2">
    <source>
        <dbReference type="ARBA" id="ARBA00022723"/>
    </source>
</evidence>
<comment type="caution">
    <text evidence="9">The sequence shown here is derived from an EMBL/GenBank/DDBJ whole genome shotgun (WGS) entry which is preliminary data.</text>
</comment>
<evidence type="ECO:0000313" key="9">
    <source>
        <dbReference type="EMBL" id="EMG46873.1"/>
    </source>
</evidence>
<comment type="subcellular location">
    <subcellularLocation>
        <location evidence="1">Nucleus</location>
    </subcellularLocation>
</comment>
<name>M3J4E1_CANMX</name>
<dbReference type="PANTHER" id="PTHR46174">
    <property type="entry name" value="CXXC-TYPE ZINC FINGER PROTEIN 1"/>
    <property type="match status" value="1"/>
</dbReference>
<dbReference type="SMART" id="SM00249">
    <property type="entry name" value="PHD"/>
    <property type="match status" value="1"/>
</dbReference>
<dbReference type="OMA" id="SEELFCI"/>
<proteinExistence type="predicted"/>
<evidence type="ECO:0000256" key="6">
    <source>
        <dbReference type="SAM" id="Coils"/>
    </source>
</evidence>
<feature type="domain" description="Zinc finger PHD-type" evidence="8">
    <location>
        <begin position="77"/>
        <end position="123"/>
    </location>
</feature>
<dbReference type="InterPro" id="IPR001965">
    <property type="entry name" value="Znf_PHD"/>
</dbReference>
<dbReference type="SUPFAM" id="SSF57903">
    <property type="entry name" value="FYVE/PHD zinc finger"/>
    <property type="match status" value="1"/>
</dbReference>
<keyword evidence="2" id="KW-0479">Metal-binding</keyword>
<dbReference type="InterPro" id="IPR019787">
    <property type="entry name" value="Znf_PHD-finger"/>
</dbReference>
<keyword evidence="6" id="KW-0175">Coiled coil</keyword>
<feature type="coiled-coil region" evidence="6">
    <location>
        <begin position="226"/>
        <end position="253"/>
    </location>
</feature>
<protein>
    <recommendedName>
        <fullName evidence="8">Zinc finger PHD-type domain-containing protein</fullName>
    </recommendedName>
</protein>
<dbReference type="AlphaFoldDB" id="M3J4E1"/>
<dbReference type="Proteomes" id="UP000011777">
    <property type="component" value="Unassembled WGS sequence"/>
</dbReference>
<sequence>MTTHENWDEFNGSRTESPDHSESLSPSKRKKTSPSVPNKKSKQETPINTEETNEDIARQYKKFTNAPKYDYNSEELFCVCRKPDLGEMMVACDGCEEWFHFGCMKVNPNYSDLIASYYCKFCVWKGLGESKWKRKCRLENCYKPIAPGSKYCSKEHGLKFMRNVWSDLRRGETPPSSQELSTGLVKAVLEYVSDDYTKLERLGSHFPELKVVEEYKKDPNSINDFPDDVKEELQNLKQESNKLVEEIKKQEKLMETLVATKEHIKYLNENLTGAIFSDSKQENQTSKKKKSNKSKKKIDLCYCSKSDSFLIKEIADSDDLFADLLKTIKKRYSEEEDDEDDDDEEDNDWFMENLCIKDKKKCVRHNGWWNLYYDEAVTKLAQLKVKTDELSVKKESTLRNYSMKVYES</sequence>
<dbReference type="Gene3D" id="3.30.40.10">
    <property type="entry name" value="Zinc/RING finger domain, C3HC4 (zinc finger)"/>
    <property type="match status" value="1"/>
</dbReference>
<feature type="compositionally biased region" description="Polar residues" evidence="7">
    <location>
        <begin position="33"/>
        <end position="50"/>
    </location>
</feature>
<dbReference type="InterPro" id="IPR011011">
    <property type="entry name" value="Znf_FYVE_PHD"/>
</dbReference>
<accession>M3J4E1</accession>
<keyword evidence="3" id="KW-0863">Zinc-finger</keyword>
<dbReference type="InterPro" id="IPR013083">
    <property type="entry name" value="Znf_RING/FYVE/PHD"/>
</dbReference>
<dbReference type="EMBL" id="AOGT01001846">
    <property type="protein sequence ID" value="EMG46873.1"/>
    <property type="molecule type" value="Genomic_DNA"/>
</dbReference>
<dbReference type="STRING" id="1245528.M3J4E1"/>
<dbReference type="OrthoDB" id="436852at2759"/>
<evidence type="ECO:0000256" key="4">
    <source>
        <dbReference type="ARBA" id="ARBA00022833"/>
    </source>
</evidence>
<evidence type="ECO:0000259" key="8">
    <source>
        <dbReference type="SMART" id="SM00249"/>
    </source>
</evidence>
<dbReference type="PROSITE" id="PS01359">
    <property type="entry name" value="ZF_PHD_1"/>
    <property type="match status" value="1"/>
</dbReference>
<dbReference type="InterPro" id="IPR037869">
    <property type="entry name" value="Spp1/CFP1"/>
</dbReference>
<organism evidence="9 10">
    <name type="scientific">Candida maltosa (strain Xu316)</name>
    <name type="common">Yeast</name>
    <dbReference type="NCBI Taxonomy" id="1245528"/>
    <lineage>
        <taxon>Eukaryota</taxon>
        <taxon>Fungi</taxon>
        <taxon>Dikarya</taxon>
        <taxon>Ascomycota</taxon>
        <taxon>Saccharomycotina</taxon>
        <taxon>Pichiomycetes</taxon>
        <taxon>Debaryomycetaceae</taxon>
        <taxon>Candida/Lodderomyces clade</taxon>
        <taxon>Candida</taxon>
    </lineage>
</organism>
<reference evidence="9 10" key="1">
    <citation type="submission" date="2013-02" db="EMBL/GenBank/DDBJ databases">
        <title>Genome sequence of Candida maltosa Xu316, a potential industrial strain for xylitol and ethanol production.</title>
        <authorList>
            <person name="Yu J."/>
            <person name="Wang Q."/>
            <person name="Geng X."/>
            <person name="Bao W."/>
            <person name="He P."/>
            <person name="Cai J."/>
        </authorList>
    </citation>
    <scope>NUCLEOTIDE SEQUENCE [LARGE SCALE GENOMIC DNA]</scope>
    <source>
        <strain evidence="10">Xu316</strain>
    </source>
</reference>